<feature type="active site" description="Proton donor" evidence="7">
    <location>
        <position position="148"/>
    </location>
</feature>
<keyword evidence="9" id="KW-0479">Metal-binding</keyword>
<keyword evidence="4 6" id="KW-0378">Hydrolase</keyword>
<evidence type="ECO:0000256" key="9">
    <source>
        <dbReference type="PIRSR" id="PIRSR001084-3"/>
    </source>
</evidence>
<keyword evidence="9" id="KW-0862">Zinc</keyword>
<keyword evidence="5 6" id="KW-0326">Glycosidase</keyword>
<dbReference type="Pfam" id="PF08532">
    <property type="entry name" value="Glyco_hydro_42M"/>
    <property type="match status" value="1"/>
</dbReference>
<dbReference type="Gene3D" id="2.60.40.1180">
    <property type="entry name" value="Golgi alpha-mannosidase II"/>
    <property type="match status" value="1"/>
</dbReference>
<dbReference type="Gene3D" id="3.20.20.80">
    <property type="entry name" value="Glycosidases"/>
    <property type="match status" value="1"/>
</dbReference>
<dbReference type="PANTHER" id="PTHR36447:SF1">
    <property type="entry name" value="BETA-GALACTOSIDASE GANA"/>
    <property type="match status" value="1"/>
</dbReference>
<dbReference type="Proteomes" id="UP000032522">
    <property type="component" value="Unassembled WGS sequence"/>
</dbReference>
<feature type="domain" description="Beta-galactosidase trimerisation" evidence="11">
    <location>
        <begin position="392"/>
        <end position="596"/>
    </location>
</feature>
<feature type="binding site" evidence="8">
    <location>
        <position position="311"/>
    </location>
    <ligand>
        <name>substrate</name>
    </ligand>
</feature>
<evidence type="ECO:0000256" key="3">
    <source>
        <dbReference type="ARBA" id="ARBA00012756"/>
    </source>
</evidence>
<evidence type="ECO:0000259" key="10">
    <source>
        <dbReference type="Pfam" id="PF02449"/>
    </source>
</evidence>
<feature type="binding site" evidence="9">
    <location>
        <position position="113"/>
    </location>
    <ligand>
        <name>Zn(2+)</name>
        <dbReference type="ChEBI" id="CHEBI:29105"/>
    </ligand>
</feature>
<evidence type="ECO:0000313" key="14">
    <source>
        <dbReference type="Proteomes" id="UP000032522"/>
    </source>
</evidence>
<dbReference type="OrthoDB" id="9800974at2"/>
<dbReference type="Pfam" id="PF08533">
    <property type="entry name" value="Glyco_hydro_42C"/>
    <property type="match status" value="1"/>
</dbReference>
<comment type="catalytic activity">
    <reaction evidence="1 6">
        <text>Hydrolysis of terminal non-reducing beta-D-galactose residues in beta-D-galactosides.</text>
        <dbReference type="EC" id="3.2.1.23"/>
    </reaction>
</comment>
<feature type="binding site" evidence="8">
    <location>
        <position position="109"/>
    </location>
    <ligand>
        <name>substrate</name>
    </ligand>
</feature>
<evidence type="ECO:0000313" key="13">
    <source>
        <dbReference type="EMBL" id="KJE27593.1"/>
    </source>
</evidence>
<name>A0A0D8BTR2_GEOKU</name>
<feature type="binding site" evidence="9">
    <location>
        <position position="158"/>
    </location>
    <ligand>
        <name>Zn(2+)</name>
        <dbReference type="ChEBI" id="CHEBI:29105"/>
    </ligand>
</feature>
<dbReference type="CDD" id="cd03143">
    <property type="entry name" value="A4_beta-galactosidase_middle_domain"/>
    <property type="match status" value="1"/>
</dbReference>
<feature type="active site" description="Nucleophile" evidence="7">
    <location>
        <position position="303"/>
    </location>
</feature>
<evidence type="ECO:0000256" key="7">
    <source>
        <dbReference type="PIRSR" id="PIRSR001084-1"/>
    </source>
</evidence>
<dbReference type="InterPro" id="IPR013780">
    <property type="entry name" value="Glyco_hydro_b"/>
</dbReference>
<dbReference type="SUPFAM" id="SSF51445">
    <property type="entry name" value="(Trans)glycosidases"/>
    <property type="match status" value="1"/>
</dbReference>
<feature type="domain" description="Glycoside hydrolase family 42 N-terminal" evidence="10">
    <location>
        <begin position="12"/>
        <end position="382"/>
    </location>
</feature>
<organism evidence="13 14">
    <name type="scientific">Geobacillus kaustophilus</name>
    <dbReference type="NCBI Taxonomy" id="1462"/>
    <lineage>
        <taxon>Bacteria</taxon>
        <taxon>Bacillati</taxon>
        <taxon>Bacillota</taxon>
        <taxon>Bacilli</taxon>
        <taxon>Bacillales</taxon>
        <taxon>Anoxybacillaceae</taxon>
        <taxon>Geobacillus</taxon>
        <taxon>Geobacillus thermoleovorans group</taxon>
    </lineage>
</organism>
<accession>A0A0D8BTR2</accession>
<dbReference type="InterPro" id="IPR029062">
    <property type="entry name" value="Class_I_gatase-like"/>
</dbReference>
<dbReference type="InterPro" id="IPR013739">
    <property type="entry name" value="Beta_galactosidase_C"/>
</dbReference>
<dbReference type="GO" id="GO:0046872">
    <property type="term" value="F:metal ion binding"/>
    <property type="evidence" value="ECO:0007669"/>
    <property type="project" value="UniProtKB-KW"/>
</dbReference>
<dbReference type="Gene3D" id="3.40.50.880">
    <property type="match status" value="1"/>
</dbReference>
<dbReference type="EMBL" id="JYBP01000003">
    <property type="protein sequence ID" value="KJE27593.1"/>
    <property type="molecule type" value="Genomic_DNA"/>
</dbReference>
<evidence type="ECO:0000256" key="8">
    <source>
        <dbReference type="PIRSR" id="PIRSR001084-2"/>
    </source>
</evidence>
<feature type="binding site" evidence="9">
    <location>
        <position position="156"/>
    </location>
    <ligand>
        <name>Zn(2+)</name>
        <dbReference type="ChEBI" id="CHEBI:29105"/>
    </ligand>
</feature>
<dbReference type="InterPro" id="IPR017853">
    <property type="entry name" value="GH"/>
</dbReference>
<dbReference type="Pfam" id="PF02449">
    <property type="entry name" value="Glyco_hydro_42"/>
    <property type="match status" value="1"/>
</dbReference>
<feature type="binding site" evidence="9">
    <location>
        <position position="161"/>
    </location>
    <ligand>
        <name>Zn(2+)</name>
        <dbReference type="ChEBI" id="CHEBI:29105"/>
    </ligand>
</feature>
<proteinExistence type="inferred from homology"/>
<evidence type="ECO:0000256" key="4">
    <source>
        <dbReference type="ARBA" id="ARBA00022801"/>
    </source>
</evidence>
<feature type="binding site" evidence="8">
    <location>
        <position position="147"/>
    </location>
    <ligand>
        <name>substrate</name>
    </ligand>
</feature>
<feature type="domain" description="Beta-galactosidase C-terminal" evidence="12">
    <location>
        <begin position="606"/>
        <end position="665"/>
    </location>
</feature>
<evidence type="ECO:0000256" key="2">
    <source>
        <dbReference type="ARBA" id="ARBA00005940"/>
    </source>
</evidence>
<evidence type="ECO:0000256" key="1">
    <source>
        <dbReference type="ARBA" id="ARBA00001412"/>
    </source>
</evidence>
<evidence type="ECO:0000256" key="6">
    <source>
        <dbReference type="PIRNR" id="PIRNR001084"/>
    </source>
</evidence>
<dbReference type="AlphaFoldDB" id="A0A0D8BTR2"/>
<dbReference type="InterPro" id="IPR013738">
    <property type="entry name" value="Beta_galactosidase_Trimer"/>
</dbReference>
<dbReference type="PANTHER" id="PTHR36447">
    <property type="entry name" value="BETA-GALACTOSIDASE GANA"/>
    <property type="match status" value="1"/>
</dbReference>
<dbReference type="PIRSF" id="PIRSF001084">
    <property type="entry name" value="B-galactosidase"/>
    <property type="match status" value="1"/>
</dbReference>
<evidence type="ECO:0000256" key="5">
    <source>
        <dbReference type="ARBA" id="ARBA00023295"/>
    </source>
</evidence>
<comment type="similarity">
    <text evidence="2 6">Belongs to the glycosyl hydrolase 42 family.</text>
</comment>
<evidence type="ECO:0000259" key="12">
    <source>
        <dbReference type="Pfam" id="PF08533"/>
    </source>
</evidence>
<dbReference type="RefSeq" id="WP_044731057.1">
    <property type="nucleotide sequence ID" value="NZ_JYBP01000003.1"/>
</dbReference>
<sequence length="680" mass="79012">MNILSSICYGGDYNPEQWPEKIWYEDARLMQRAGVNLVSLGIFSWGKIEPSDGVFDFGWLDKVIDILYDHGVYINLGTATATTPAWFVKKYPDSLPIDESGVILSFGSRQHYCPNHPQLIMHMKRLVRAIAERYKKHPALKMWHVNNEYACHVSRCFCENCAVAFRKWLKERYKTIDELNERWGTNFWGQRYNNWDEINPPRKVPTFINPSQELDYYRFMNDSILKLFLTEREILREVTPDIPISTNFMGPFKPLNYFQWAQYVDIVTWDSYPDPREGLPIQHAMMNDLMRSLRKGQPFILMEQVTSHVNWRDINVPKPPGVMRLWSYATIARGADGIMFFQWRQSRAGAEKFHGAMVPHFLNENNRIYTEVTELGKELKKLDCLVGSRIKAEVAIIFDWENWWAVELGSKPHNKLKYISIVESYYKELYKRNIAVDFVRPSDDLTKYKVVIAPMLYMVKEGEDENLRQFVANGGTLLVSFFSDIVDENDRVYLGGYPGPLRDILGIFVEEFVPYPEIKVNKIYSNDGEYDCTKWADIIHLDGAEPLAAFKGDWYAGLPAVTRNCYGKGEGIYVGTHPNSNYLGRLLEQVFAKHHINPALEVVENVEMQQRETDEWKYLIIINHNDYEVTVSLPKDKTYQNMIDGKCFRGGELRIQGVDVAVLRERDEAGKLESLSKFFG</sequence>
<dbReference type="GO" id="GO:0004565">
    <property type="term" value="F:beta-galactosidase activity"/>
    <property type="evidence" value="ECO:0007669"/>
    <property type="project" value="UniProtKB-EC"/>
</dbReference>
<comment type="caution">
    <text evidence="13">The sequence shown here is derived from an EMBL/GenBank/DDBJ whole genome shotgun (WGS) entry which is preliminary data.</text>
</comment>
<evidence type="ECO:0000259" key="11">
    <source>
        <dbReference type="Pfam" id="PF08532"/>
    </source>
</evidence>
<dbReference type="InterPro" id="IPR013529">
    <property type="entry name" value="Glyco_hydro_42_N"/>
</dbReference>
<reference evidence="13 14" key="1">
    <citation type="submission" date="2015-01" db="EMBL/GenBank/DDBJ databases">
        <authorList>
            <person name="Filippidou S."/>
            <person name="Jeanneret N."/>
            <person name="Russel-Delif L."/>
            <person name="Junier T."/>
            <person name="Wunderlin T."/>
            <person name="Molina V."/>
            <person name="Johnson S.L."/>
            <person name="Davenport K.W."/>
            <person name="Chain P.S."/>
            <person name="Dorador C."/>
            <person name="Junier P."/>
        </authorList>
    </citation>
    <scope>NUCLEOTIDE SEQUENCE [LARGE SCALE GENOMIC DNA]</scope>
    <source>
        <strain evidence="13 14">Et7/4</strain>
    </source>
</reference>
<dbReference type="SUPFAM" id="SSF52317">
    <property type="entry name" value="Class I glutamine amidotransferase-like"/>
    <property type="match status" value="1"/>
</dbReference>
<protein>
    <recommendedName>
        <fullName evidence="3 6">Beta-galactosidase</fullName>
        <shortName evidence="6">Beta-gal</shortName>
        <ecNumber evidence="3 6">3.2.1.23</ecNumber>
    </recommendedName>
</protein>
<dbReference type="GO" id="GO:0009341">
    <property type="term" value="C:beta-galactosidase complex"/>
    <property type="evidence" value="ECO:0007669"/>
    <property type="project" value="InterPro"/>
</dbReference>
<gene>
    <name evidence="13" type="primary">bgaB</name>
    <name evidence="13" type="ORF">LG52_849</name>
</gene>
<dbReference type="EC" id="3.2.1.23" evidence="3 6"/>
<dbReference type="InterPro" id="IPR003476">
    <property type="entry name" value="Glyco_hydro_42"/>
</dbReference>
<dbReference type="PATRIC" id="fig|1462.6.peg.1010"/>
<dbReference type="GO" id="GO:0006012">
    <property type="term" value="P:galactose metabolic process"/>
    <property type="evidence" value="ECO:0007669"/>
    <property type="project" value="InterPro"/>
</dbReference>